<reference evidence="2" key="1">
    <citation type="submission" date="2020-02" db="EMBL/GenBank/DDBJ databases">
        <authorList>
            <person name="Meier V. D."/>
        </authorList>
    </citation>
    <scope>NUCLEOTIDE SEQUENCE</scope>
    <source>
        <strain evidence="2">AVDCRST_MAG11</strain>
    </source>
</reference>
<dbReference type="EMBL" id="CADCTU010000811">
    <property type="protein sequence ID" value="CAA9356123.1"/>
    <property type="molecule type" value="Genomic_DNA"/>
</dbReference>
<accession>A0A6J4MFB2</accession>
<feature type="compositionally biased region" description="Basic residues" evidence="1">
    <location>
        <begin position="8"/>
        <end position="28"/>
    </location>
</feature>
<organism evidence="2">
    <name type="scientific">uncultured Gemmatimonadaceae bacterium</name>
    <dbReference type="NCBI Taxonomy" id="246130"/>
    <lineage>
        <taxon>Bacteria</taxon>
        <taxon>Pseudomonadati</taxon>
        <taxon>Gemmatimonadota</taxon>
        <taxon>Gemmatimonadia</taxon>
        <taxon>Gemmatimonadales</taxon>
        <taxon>Gemmatimonadaceae</taxon>
        <taxon>environmental samples</taxon>
    </lineage>
</organism>
<feature type="compositionally biased region" description="Basic residues" evidence="1">
    <location>
        <begin position="68"/>
        <end position="81"/>
    </location>
</feature>
<gene>
    <name evidence="2" type="ORF">AVDCRST_MAG11-3825</name>
</gene>
<dbReference type="AlphaFoldDB" id="A0A6J4MFB2"/>
<sequence>APAPAVRPWRRPRARAPLHARASRRRAGGGRPGRQRALGPRRPPLRQRARRAAPGARHPRPGRDRGGGRRAPRGTGRRARGRPLPSHPTPGADRRPHAPAHGAPGCRGLGRDHRARAGAGGGGAARAPRRGPGAQLPGRRVHGRPRPRQLGPLRRRRPQARGRRGEPARTAALRRGARARARGGAGGRHRLPPPRPRRPGVPR</sequence>
<protein>
    <submittedName>
        <fullName evidence="2">Uncharacterized protein</fullName>
    </submittedName>
</protein>
<proteinExistence type="predicted"/>
<name>A0A6J4MFB2_9BACT</name>
<feature type="non-terminal residue" evidence="2">
    <location>
        <position position="203"/>
    </location>
</feature>
<feature type="region of interest" description="Disordered" evidence="1">
    <location>
        <begin position="1"/>
        <end position="203"/>
    </location>
</feature>
<evidence type="ECO:0000256" key="1">
    <source>
        <dbReference type="SAM" id="MobiDB-lite"/>
    </source>
</evidence>
<feature type="non-terminal residue" evidence="2">
    <location>
        <position position="1"/>
    </location>
</feature>
<evidence type="ECO:0000313" key="2">
    <source>
        <dbReference type="EMBL" id="CAA9356123.1"/>
    </source>
</evidence>
<feature type="compositionally biased region" description="Basic residues" evidence="1">
    <location>
        <begin position="175"/>
        <end position="203"/>
    </location>
</feature>
<feature type="compositionally biased region" description="Basic residues" evidence="1">
    <location>
        <begin position="139"/>
        <end position="162"/>
    </location>
</feature>